<dbReference type="AlphaFoldDB" id="A0AA36CYR9"/>
<proteinExistence type="predicted"/>
<evidence type="ECO:0000313" key="3">
    <source>
        <dbReference type="Proteomes" id="UP001177023"/>
    </source>
</evidence>
<keyword evidence="3" id="KW-1185">Reference proteome</keyword>
<evidence type="ECO:0000256" key="1">
    <source>
        <dbReference type="SAM" id="Phobius"/>
    </source>
</evidence>
<feature type="transmembrane region" description="Helical" evidence="1">
    <location>
        <begin position="125"/>
        <end position="149"/>
    </location>
</feature>
<sequence>MTERSYEEPVIYAAFMTGSAITGIIINCFTLFVIYAASPVRMKKYKWLLFTYQFLSICFELYIHAILPEVFLPTISMRFRGALFRNVDPRSVFAYGVWGMMAMLTATIACILYRQQHLVPAYHRFRLRLGSSLAFLLVPPCCFCIILDLELPEIKTSQGNNETPLLLKVLQDFDHRCTADTYERKVAALYNSTGDFIWLT</sequence>
<dbReference type="EMBL" id="CATQJA010002647">
    <property type="protein sequence ID" value="CAJ0576893.1"/>
    <property type="molecule type" value="Genomic_DNA"/>
</dbReference>
<dbReference type="Proteomes" id="UP001177023">
    <property type="component" value="Unassembled WGS sequence"/>
</dbReference>
<dbReference type="Pfam" id="PF10318">
    <property type="entry name" value="7TM_GPCR_Srh"/>
    <property type="match status" value="1"/>
</dbReference>
<feature type="transmembrane region" description="Helical" evidence="1">
    <location>
        <begin position="47"/>
        <end position="72"/>
    </location>
</feature>
<accession>A0AA36CYR9</accession>
<name>A0AA36CYR9_9BILA</name>
<feature type="non-terminal residue" evidence="2">
    <location>
        <position position="1"/>
    </location>
</feature>
<comment type="caution">
    <text evidence="2">The sequence shown here is derived from an EMBL/GenBank/DDBJ whole genome shotgun (WGS) entry which is preliminary data.</text>
</comment>
<keyword evidence="1" id="KW-0472">Membrane</keyword>
<evidence type="ECO:0008006" key="4">
    <source>
        <dbReference type="Google" id="ProtNLM"/>
    </source>
</evidence>
<organism evidence="2 3">
    <name type="scientific">Mesorhabditis spiculigera</name>
    <dbReference type="NCBI Taxonomy" id="96644"/>
    <lineage>
        <taxon>Eukaryota</taxon>
        <taxon>Metazoa</taxon>
        <taxon>Ecdysozoa</taxon>
        <taxon>Nematoda</taxon>
        <taxon>Chromadorea</taxon>
        <taxon>Rhabditida</taxon>
        <taxon>Rhabditina</taxon>
        <taxon>Rhabditomorpha</taxon>
        <taxon>Rhabditoidea</taxon>
        <taxon>Rhabditidae</taxon>
        <taxon>Mesorhabditinae</taxon>
        <taxon>Mesorhabditis</taxon>
    </lineage>
</organism>
<feature type="transmembrane region" description="Helical" evidence="1">
    <location>
        <begin position="12"/>
        <end position="35"/>
    </location>
</feature>
<gene>
    <name evidence="2" type="ORF">MSPICULIGERA_LOCUS15176</name>
</gene>
<keyword evidence="1" id="KW-0812">Transmembrane</keyword>
<keyword evidence="1" id="KW-1133">Transmembrane helix</keyword>
<protein>
    <recommendedName>
        <fullName evidence="4">G protein-coupled receptor</fullName>
    </recommendedName>
</protein>
<reference evidence="2" key="1">
    <citation type="submission" date="2023-06" db="EMBL/GenBank/DDBJ databases">
        <authorList>
            <person name="Delattre M."/>
        </authorList>
    </citation>
    <scope>NUCLEOTIDE SEQUENCE</scope>
    <source>
        <strain evidence="2">AF72</strain>
    </source>
</reference>
<feature type="transmembrane region" description="Helical" evidence="1">
    <location>
        <begin position="92"/>
        <end position="113"/>
    </location>
</feature>
<dbReference type="InterPro" id="IPR019422">
    <property type="entry name" value="7TM_GPCR_serpentine_rcpt_Srh"/>
</dbReference>
<evidence type="ECO:0000313" key="2">
    <source>
        <dbReference type="EMBL" id="CAJ0576893.1"/>
    </source>
</evidence>